<dbReference type="EC" id="3.1.1.11" evidence="3 8"/>
<evidence type="ECO:0000256" key="5">
    <source>
        <dbReference type="ARBA" id="ARBA00023085"/>
    </source>
</evidence>
<organism evidence="10 11">
    <name type="scientific">Phytophthora nicotianae</name>
    <name type="common">Potato buckeye rot agent</name>
    <name type="synonym">Phytophthora parasitica</name>
    <dbReference type="NCBI Taxonomy" id="4792"/>
    <lineage>
        <taxon>Eukaryota</taxon>
        <taxon>Sar</taxon>
        <taxon>Stramenopiles</taxon>
        <taxon>Oomycota</taxon>
        <taxon>Peronosporomycetes</taxon>
        <taxon>Peronosporales</taxon>
        <taxon>Peronosporaceae</taxon>
        <taxon>Phytophthora</taxon>
    </lineage>
</organism>
<dbReference type="AlphaFoldDB" id="A0A0W8DDE5"/>
<dbReference type="InterPro" id="IPR011050">
    <property type="entry name" value="Pectin_lyase_fold/virulence"/>
</dbReference>
<keyword evidence="4 8" id="KW-0378">Hydrolase</keyword>
<keyword evidence="8" id="KW-0732">Signal</keyword>
<feature type="chain" id="PRO_5006774959" description="Pectinesterase" evidence="8">
    <location>
        <begin position="20"/>
        <end position="301"/>
    </location>
</feature>
<reference evidence="10 11" key="1">
    <citation type="submission" date="2015-11" db="EMBL/GenBank/DDBJ databases">
        <title>Genomes and virulence difference between two physiological races of Phytophthora nicotianae.</title>
        <authorList>
            <person name="Liu H."/>
            <person name="Ma X."/>
            <person name="Yu H."/>
            <person name="Fang D."/>
            <person name="Li Y."/>
            <person name="Wang X."/>
            <person name="Wang W."/>
            <person name="Dong Y."/>
            <person name="Xiao B."/>
        </authorList>
    </citation>
    <scope>NUCLEOTIDE SEQUENCE [LARGE SCALE GENOMIC DNA]</scope>
    <source>
        <strain evidence="11">race 1</strain>
    </source>
</reference>
<protein>
    <recommendedName>
        <fullName evidence="3 8">Pectinesterase</fullName>
        <ecNumber evidence="3 8">3.1.1.11</ecNumber>
    </recommendedName>
</protein>
<comment type="catalytic activity">
    <reaction evidence="6 8">
        <text>[(1-&gt;4)-alpha-D-galacturonosyl methyl ester](n) + n H2O = [(1-&gt;4)-alpha-D-galacturonosyl](n) + n methanol + n H(+)</text>
        <dbReference type="Rhea" id="RHEA:22380"/>
        <dbReference type="Rhea" id="RHEA-COMP:14570"/>
        <dbReference type="Rhea" id="RHEA-COMP:14573"/>
        <dbReference type="ChEBI" id="CHEBI:15377"/>
        <dbReference type="ChEBI" id="CHEBI:15378"/>
        <dbReference type="ChEBI" id="CHEBI:17790"/>
        <dbReference type="ChEBI" id="CHEBI:140522"/>
        <dbReference type="ChEBI" id="CHEBI:140523"/>
        <dbReference type="EC" id="3.1.1.11"/>
    </reaction>
</comment>
<comment type="pathway">
    <text evidence="1 8">Glycan metabolism; pectin degradation; 2-dehydro-3-deoxy-D-gluconate from pectin: step 1/5.</text>
</comment>
<dbReference type="PROSITE" id="PS00503">
    <property type="entry name" value="PECTINESTERASE_2"/>
    <property type="match status" value="1"/>
</dbReference>
<dbReference type="UniPathway" id="UPA00545">
    <property type="reaction ID" value="UER00823"/>
</dbReference>
<feature type="active site" evidence="7">
    <location>
        <position position="159"/>
    </location>
</feature>
<dbReference type="GO" id="GO:0030599">
    <property type="term" value="F:pectinesterase activity"/>
    <property type="evidence" value="ECO:0007669"/>
    <property type="project" value="UniProtKB-UniRule"/>
</dbReference>
<comment type="caution">
    <text evidence="10">The sequence shown here is derived from an EMBL/GenBank/DDBJ whole genome shotgun (WGS) entry which is preliminary data.</text>
</comment>
<feature type="domain" description="Pectinesterase catalytic" evidence="9">
    <location>
        <begin position="101"/>
        <end position="275"/>
    </location>
</feature>
<comment type="similarity">
    <text evidence="2">Belongs to the pectinesterase family.</text>
</comment>
<dbReference type="PANTHER" id="PTHR31321:SF57">
    <property type="entry name" value="PECTINESTERASE 53-RELATED"/>
    <property type="match status" value="1"/>
</dbReference>
<dbReference type="EMBL" id="LNFP01000299">
    <property type="protein sequence ID" value="KUF94409.1"/>
    <property type="molecule type" value="Genomic_DNA"/>
</dbReference>
<evidence type="ECO:0000313" key="11">
    <source>
        <dbReference type="Proteomes" id="UP000054636"/>
    </source>
</evidence>
<dbReference type="SUPFAM" id="SSF51126">
    <property type="entry name" value="Pectin lyase-like"/>
    <property type="match status" value="1"/>
</dbReference>
<gene>
    <name evidence="10" type="ORF">AM588_10004659</name>
</gene>
<sequence length="301" mass="32537">MQTLALLFALAGVIATAEGACTGPNTRTMPPPGAIVVDATGVYNGSFKTVSEGVTKLSTSTGDHTLFLMPGTYKEKVIIPQLKGKLIVQGYTCDTTSNVKVYNLNVANTAGNVGQAIAMKVDGANYGIYACKITGYQDTLYANNGPALFAKSYISGAIDFVFGLYAKAWFESCDIESVGYGCVTANGRTDNSNPSEYVFNNVRVFGSKPEQAFLGRPWRPYARVVFQNSDLSDVINPEGWQKWNGDNNTANVYFKEYKNRGAGAATNKRVAFSGTLQNPVTITEILGSDFNSAWWVDKSFM</sequence>
<name>A0A0W8DDE5_PHYNI</name>
<feature type="signal peptide" evidence="8">
    <location>
        <begin position="1"/>
        <end position="19"/>
    </location>
</feature>
<dbReference type="Proteomes" id="UP000054636">
    <property type="component" value="Unassembled WGS sequence"/>
</dbReference>
<dbReference type="GO" id="GO:0042545">
    <property type="term" value="P:cell wall modification"/>
    <property type="evidence" value="ECO:0007669"/>
    <property type="project" value="UniProtKB-UniRule"/>
</dbReference>
<evidence type="ECO:0000256" key="3">
    <source>
        <dbReference type="ARBA" id="ARBA00013229"/>
    </source>
</evidence>
<dbReference type="InterPro" id="IPR012334">
    <property type="entry name" value="Pectin_lyas_fold"/>
</dbReference>
<evidence type="ECO:0000256" key="6">
    <source>
        <dbReference type="ARBA" id="ARBA00047928"/>
    </source>
</evidence>
<evidence type="ECO:0000256" key="4">
    <source>
        <dbReference type="ARBA" id="ARBA00022801"/>
    </source>
</evidence>
<evidence type="ECO:0000256" key="2">
    <source>
        <dbReference type="ARBA" id="ARBA00008891"/>
    </source>
</evidence>
<keyword evidence="5 8" id="KW-0063">Aspartyl esterase</keyword>
<dbReference type="PANTHER" id="PTHR31321">
    <property type="entry name" value="ACYL-COA THIOESTER HYDROLASE YBHC-RELATED"/>
    <property type="match status" value="1"/>
</dbReference>
<evidence type="ECO:0000313" key="10">
    <source>
        <dbReference type="EMBL" id="KUF94409.1"/>
    </source>
</evidence>
<proteinExistence type="inferred from homology"/>
<dbReference type="Gene3D" id="2.160.20.10">
    <property type="entry name" value="Single-stranded right-handed beta-helix, Pectin lyase-like"/>
    <property type="match status" value="1"/>
</dbReference>
<evidence type="ECO:0000259" key="9">
    <source>
        <dbReference type="Pfam" id="PF01095"/>
    </source>
</evidence>
<dbReference type="Pfam" id="PF01095">
    <property type="entry name" value="Pectinesterase"/>
    <property type="match status" value="1"/>
</dbReference>
<evidence type="ECO:0000256" key="1">
    <source>
        <dbReference type="ARBA" id="ARBA00005184"/>
    </source>
</evidence>
<dbReference type="InterPro" id="IPR000070">
    <property type="entry name" value="Pectinesterase_cat"/>
</dbReference>
<evidence type="ECO:0000256" key="8">
    <source>
        <dbReference type="RuleBase" id="RU000589"/>
    </source>
</evidence>
<accession>A0A0W8DDE5</accession>
<evidence type="ECO:0000256" key="7">
    <source>
        <dbReference type="PROSITE-ProRule" id="PRU10040"/>
    </source>
</evidence>
<dbReference type="GO" id="GO:0045490">
    <property type="term" value="P:pectin catabolic process"/>
    <property type="evidence" value="ECO:0007669"/>
    <property type="project" value="UniProtKB-UniRule"/>
</dbReference>
<dbReference type="InterPro" id="IPR033131">
    <property type="entry name" value="Pectinesterase_Asp_AS"/>
</dbReference>